<evidence type="ECO:0000256" key="1">
    <source>
        <dbReference type="SAM" id="MobiDB-lite"/>
    </source>
</evidence>
<accession>A0A2H3DX65</accession>
<gene>
    <name evidence="2" type="ORF">ARMGADRAFT_1077545</name>
</gene>
<name>A0A2H3DX65_ARMGA</name>
<protein>
    <submittedName>
        <fullName evidence="2">Uncharacterized protein</fullName>
    </submittedName>
</protein>
<dbReference type="InParanoid" id="A0A2H3DX65"/>
<organism evidence="2 3">
    <name type="scientific">Armillaria gallica</name>
    <name type="common">Bulbous honey fungus</name>
    <name type="synonym">Armillaria bulbosa</name>
    <dbReference type="NCBI Taxonomy" id="47427"/>
    <lineage>
        <taxon>Eukaryota</taxon>
        <taxon>Fungi</taxon>
        <taxon>Dikarya</taxon>
        <taxon>Basidiomycota</taxon>
        <taxon>Agaricomycotina</taxon>
        <taxon>Agaricomycetes</taxon>
        <taxon>Agaricomycetidae</taxon>
        <taxon>Agaricales</taxon>
        <taxon>Marasmiineae</taxon>
        <taxon>Physalacriaceae</taxon>
        <taxon>Armillaria</taxon>
    </lineage>
</organism>
<evidence type="ECO:0000313" key="2">
    <source>
        <dbReference type="EMBL" id="PBK96032.1"/>
    </source>
</evidence>
<dbReference type="OrthoDB" id="3044630at2759"/>
<reference evidence="3" key="1">
    <citation type="journal article" date="2017" name="Nat. Ecol. Evol.">
        <title>Genome expansion and lineage-specific genetic innovations in the forest pathogenic fungi Armillaria.</title>
        <authorList>
            <person name="Sipos G."/>
            <person name="Prasanna A.N."/>
            <person name="Walter M.C."/>
            <person name="O'Connor E."/>
            <person name="Balint B."/>
            <person name="Krizsan K."/>
            <person name="Kiss B."/>
            <person name="Hess J."/>
            <person name="Varga T."/>
            <person name="Slot J."/>
            <person name="Riley R."/>
            <person name="Boka B."/>
            <person name="Rigling D."/>
            <person name="Barry K."/>
            <person name="Lee J."/>
            <person name="Mihaltcheva S."/>
            <person name="LaButti K."/>
            <person name="Lipzen A."/>
            <person name="Waldron R."/>
            <person name="Moloney N.M."/>
            <person name="Sperisen C."/>
            <person name="Kredics L."/>
            <person name="Vagvoelgyi C."/>
            <person name="Patrignani A."/>
            <person name="Fitzpatrick D."/>
            <person name="Nagy I."/>
            <person name="Doyle S."/>
            <person name="Anderson J.B."/>
            <person name="Grigoriev I.V."/>
            <person name="Gueldener U."/>
            <person name="Muensterkoetter M."/>
            <person name="Nagy L.G."/>
        </authorList>
    </citation>
    <scope>NUCLEOTIDE SEQUENCE [LARGE SCALE GENOMIC DNA]</scope>
    <source>
        <strain evidence="3">Ar21-2</strain>
    </source>
</reference>
<dbReference type="AlphaFoldDB" id="A0A2H3DX65"/>
<proteinExistence type="predicted"/>
<dbReference type="EMBL" id="KZ293651">
    <property type="protein sequence ID" value="PBK96032.1"/>
    <property type="molecule type" value="Genomic_DNA"/>
</dbReference>
<keyword evidence="3" id="KW-1185">Reference proteome</keyword>
<evidence type="ECO:0000313" key="3">
    <source>
        <dbReference type="Proteomes" id="UP000217790"/>
    </source>
</evidence>
<sequence length="185" mass="21614">MSLTDSDLHELKETHLAVKNTAQSHDLGDSMKPDSWLWSALKPEDLSESAEEEWVTEIRHEVKMLEEERCRIEVLHHRTADTWIQIVHVSDVESGASAYAYKMADVYIRLADQCVKEWDKALKKVKENHEEDSHRYLAEDQAARDEKEQIRQEEEATMKDDQIVMEDCRKHKWLPSSPTTEESPI</sequence>
<dbReference type="Proteomes" id="UP000217790">
    <property type="component" value="Unassembled WGS sequence"/>
</dbReference>
<feature type="region of interest" description="Disordered" evidence="1">
    <location>
        <begin position="129"/>
        <end position="161"/>
    </location>
</feature>